<dbReference type="PANTHER" id="PTHR43101">
    <property type="entry name" value="BETA-FRUCTOSIDASE"/>
    <property type="match status" value="1"/>
</dbReference>
<dbReference type="InterPro" id="IPR023296">
    <property type="entry name" value="Glyco_hydro_beta-prop_sf"/>
</dbReference>
<dbReference type="InterPro" id="IPR013320">
    <property type="entry name" value="ConA-like_dom_sf"/>
</dbReference>
<dbReference type="AlphaFoldDB" id="A0A402CSD2"/>
<feature type="domain" description="Glycosyl hydrolase family 32 N-terminal" evidence="6">
    <location>
        <begin position="223"/>
        <end position="503"/>
    </location>
</feature>
<evidence type="ECO:0000256" key="5">
    <source>
        <dbReference type="RuleBase" id="RU362110"/>
    </source>
</evidence>
<comment type="similarity">
    <text evidence="1 5">Belongs to the glycosyl hydrolase 32 family.</text>
</comment>
<reference evidence="8 9" key="1">
    <citation type="journal article" date="2019" name="Int. J. Syst. Evol. Microbiol.">
        <title>Capsulimonas corticalis gen. nov., sp. nov., an aerobic capsulated bacterium, of a novel bacterial order, Capsulimonadales ord. nov., of the class Armatimonadia of the phylum Armatimonadetes.</title>
        <authorList>
            <person name="Li J."/>
            <person name="Kudo C."/>
            <person name="Tonouchi A."/>
        </authorList>
    </citation>
    <scope>NUCLEOTIDE SEQUENCE [LARGE SCALE GENOMIC DNA]</scope>
    <source>
        <strain evidence="8 9">AX-7</strain>
    </source>
</reference>
<evidence type="ECO:0000313" key="9">
    <source>
        <dbReference type="Proteomes" id="UP000287394"/>
    </source>
</evidence>
<dbReference type="KEGG" id="ccot:CCAX7_31720"/>
<protein>
    <recommendedName>
        <fullName evidence="2">beta-fructofuranosidase</fullName>
        <ecNumber evidence="2">3.2.1.26</ecNumber>
    </recommendedName>
</protein>
<evidence type="ECO:0000256" key="2">
    <source>
        <dbReference type="ARBA" id="ARBA00012758"/>
    </source>
</evidence>
<evidence type="ECO:0000313" key="8">
    <source>
        <dbReference type="EMBL" id="BDI31121.1"/>
    </source>
</evidence>
<dbReference type="EMBL" id="AP025739">
    <property type="protein sequence ID" value="BDI31121.1"/>
    <property type="molecule type" value="Genomic_DNA"/>
</dbReference>
<dbReference type="PANTHER" id="PTHR43101:SF1">
    <property type="entry name" value="BETA-FRUCTOSIDASE"/>
    <property type="match status" value="1"/>
</dbReference>
<evidence type="ECO:0000256" key="4">
    <source>
        <dbReference type="ARBA" id="ARBA00023295"/>
    </source>
</evidence>
<dbReference type="Pfam" id="PF08244">
    <property type="entry name" value="Glyco_hydro_32C"/>
    <property type="match status" value="1"/>
</dbReference>
<dbReference type="SUPFAM" id="SSF75005">
    <property type="entry name" value="Arabinanase/levansucrase/invertase"/>
    <property type="match status" value="1"/>
</dbReference>
<dbReference type="GO" id="GO:0004564">
    <property type="term" value="F:beta-fructofuranosidase activity"/>
    <property type="evidence" value="ECO:0007669"/>
    <property type="project" value="UniProtKB-EC"/>
</dbReference>
<dbReference type="Pfam" id="PF00251">
    <property type="entry name" value="Glyco_hydro_32N"/>
    <property type="match status" value="1"/>
</dbReference>
<keyword evidence="3 5" id="KW-0378">Hydrolase</keyword>
<evidence type="ECO:0000259" key="6">
    <source>
        <dbReference type="Pfam" id="PF00251"/>
    </source>
</evidence>
<feature type="domain" description="Glycosyl hydrolase family 32 C-terminal" evidence="7">
    <location>
        <begin position="511"/>
        <end position="645"/>
    </location>
</feature>
<name>A0A402CSD2_9BACT</name>
<dbReference type="Gene3D" id="2.60.120.560">
    <property type="entry name" value="Exo-inulinase, domain 1"/>
    <property type="match status" value="1"/>
</dbReference>
<keyword evidence="9" id="KW-1185">Reference proteome</keyword>
<organism evidence="8 9">
    <name type="scientific">Capsulimonas corticalis</name>
    <dbReference type="NCBI Taxonomy" id="2219043"/>
    <lineage>
        <taxon>Bacteria</taxon>
        <taxon>Bacillati</taxon>
        <taxon>Armatimonadota</taxon>
        <taxon>Armatimonadia</taxon>
        <taxon>Capsulimonadales</taxon>
        <taxon>Capsulimonadaceae</taxon>
        <taxon>Capsulimonas</taxon>
    </lineage>
</organism>
<keyword evidence="4 5" id="KW-0326">Glycosidase</keyword>
<sequence length="659" mass="70625">MLLVSSFIGVLISANTSCAALAARLPRSVASVKAHTPGNKDDITIADFEGARYPDGWTTTGTAFGLGPAHGAIGGQQAVTGFVGQGLVNSYFGAADGATGTLTSPPFVIGRKYLSFLIGGGRHPAQTRIDLLVNGVSQRTATGGDSEQLARMQWDVGDLKGKTAQIQITDSATGQWGHINIDAITLTDHKLPDERTRLLASAMEAIRAAVPTAEADARRPAYHFHAPAQWMNDPNGPIYDKGWHHIFYQFNPYGAKWGNMHWGHARSKDMVNWEQMSAALWPSKSAGEDHVYSGSVFPRADGTPMAFYTSIGDREPEQWGAVAASGDLATWRKSAENPLVSGVTNGADKIAEWRDPFLFSENGATYMVTGGGLNGRGVVLMYQAINPNLTSWQYLGPIFHHPDAAISNIECPNIARLDGKWLLLTSTYGKVESFVGQLDLKTHLFTTEKRGVLADGSYASQLTHDAAGDLIYYGWMHTEQGSGWNGYLTLPSTLRIAPDGTVIRKPIAKFESLRGKHIHLADHSLASALDLTGQLSGKSLELIADIDPGTATSVTIHLRPGSAADIHYDAASRALTIPHRDPVTLPADSDLKLRIFVDNGALDVYAADGAVTLAAFLDEPLTPDAGVRITSDGGAATVKNLDAYEMKPAVIDDRVFGGR</sequence>
<dbReference type="SMART" id="SM00640">
    <property type="entry name" value="Glyco_32"/>
    <property type="match status" value="1"/>
</dbReference>
<dbReference type="Gene3D" id="2.115.10.20">
    <property type="entry name" value="Glycosyl hydrolase domain, family 43"/>
    <property type="match status" value="1"/>
</dbReference>
<dbReference type="EC" id="3.2.1.26" evidence="2"/>
<proteinExistence type="inferred from homology"/>
<dbReference type="InterPro" id="IPR013189">
    <property type="entry name" value="Glyco_hydro_32_C"/>
</dbReference>
<dbReference type="InterPro" id="IPR001362">
    <property type="entry name" value="Glyco_hydro_32"/>
</dbReference>
<evidence type="ECO:0000259" key="7">
    <source>
        <dbReference type="Pfam" id="PF08244"/>
    </source>
</evidence>
<gene>
    <name evidence="8" type="ORF">CCAX7_31720</name>
</gene>
<evidence type="ECO:0000256" key="1">
    <source>
        <dbReference type="ARBA" id="ARBA00009902"/>
    </source>
</evidence>
<evidence type="ECO:0000256" key="3">
    <source>
        <dbReference type="ARBA" id="ARBA00022801"/>
    </source>
</evidence>
<dbReference type="GO" id="GO:0005975">
    <property type="term" value="P:carbohydrate metabolic process"/>
    <property type="evidence" value="ECO:0007669"/>
    <property type="project" value="InterPro"/>
</dbReference>
<accession>A0A402CSD2</accession>
<dbReference type="CDD" id="cd08996">
    <property type="entry name" value="GH32_FFase"/>
    <property type="match status" value="1"/>
</dbReference>
<dbReference type="Proteomes" id="UP000287394">
    <property type="component" value="Chromosome"/>
</dbReference>
<dbReference type="InterPro" id="IPR013148">
    <property type="entry name" value="Glyco_hydro_32_N"/>
</dbReference>
<dbReference type="InterPro" id="IPR051214">
    <property type="entry name" value="GH32_Enzymes"/>
</dbReference>
<dbReference type="SUPFAM" id="SSF49899">
    <property type="entry name" value="Concanavalin A-like lectins/glucanases"/>
    <property type="match status" value="1"/>
</dbReference>